<dbReference type="Proteomes" id="UP000765509">
    <property type="component" value="Unassembled WGS sequence"/>
</dbReference>
<organism evidence="1 2">
    <name type="scientific">Austropuccinia psidii MF-1</name>
    <dbReference type="NCBI Taxonomy" id="1389203"/>
    <lineage>
        <taxon>Eukaryota</taxon>
        <taxon>Fungi</taxon>
        <taxon>Dikarya</taxon>
        <taxon>Basidiomycota</taxon>
        <taxon>Pucciniomycotina</taxon>
        <taxon>Pucciniomycetes</taxon>
        <taxon>Pucciniales</taxon>
        <taxon>Sphaerophragmiaceae</taxon>
        <taxon>Austropuccinia</taxon>
    </lineage>
</organism>
<protein>
    <submittedName>
        <fullName evidence="1">Uncharacterized protein</fullName>
    </submittedName>
</protein>
<gene>
    <name evidence="1" type="ORF">O181_026853</name>
</gene>
<dbReference type="AlphaFoldDB" id="A0A9Q3CQM1"/>
<reference evidence="1" key="1">
    <citation type="submission" date="2021-03" db="EMBL/GenBank/DDBJ databases">
        <title>Draft genome sequence of rust myrtle Austropuccinia psidii MF-1, a brazilian biotype.</title>
        <authorList>
            <person name="Quecine M.C."/>
            <person name="Pachon D.M.R."/>
            <person name="Bonatelli M.L."/>
            <person name="Correr F.H."/>
            <person name="Franceschini L.M."/>
            <person name="Leite T.F."/>
            <person name="Margarido G.R.A."/>
            <person name="Almeida C.A."/>
            <person name="Ferrarezi J.A."/>
            <person name="Labate C.A."/>
        </authorList>
    </citation>
    <scope>NUCLEOTIDE SEQUENCE</scope>
    <source>
        <strain evidence="1">MF-1</strain>
    </source>
</reference>
<dbReference type="EMBL" id="AVOT02008997">
    <property type="protein sequence ID" value="MBW0487138.1"/>
    <property type="molecule type" value="Genomic_DNA"/>
</dbReference>
<evidence type="ECO:0000313" key="2">
    <source>
        <dbReference type="Proteomes" id="UP000765509"/>
    </source>
</evidence>
<proteinExistence type="predicted"/>
<comment type="caution">
    <text evidence="1">The sequence shown here is derived from an EMBL/GenBank/DDBJ whole genome shotgun (WGS) entry which is preliminary data.</text>
</comment>
<name>A0A9Q3CQM1_9BASI</name>
<sequence>MLQQCSQDMPPMQPSTPLMPNTLCFLPSLNLRSALPTCLKHHPQPGLPSLHSCSPLKMRLQCRPPSLPSLLLMLLHPQLILSNTYNCYAPVAP</sequence>
<keyword evidence="2" id="KW-1185">Reference proteome</keyword>
<evidence type="ECO:0000313" key="1">
    <source>
        <dbReference type="EMBL" id="MBW0487138.1"/>
    </source>
</evidence>
<accession>A0A9Q3CQM1</accession>